<dbReference type="SMART" id="SM00028">
    <property type="entry name" value="TPR"/>
    <property type="match status" value="4"/>
</dbReference>
<proteinExistence type="predicted"/>
<dbReference type="InterPro" id="IPR001932">
    <property type="entry name" value="PPM-type_phosphatase-like_dom"/>
</dbReference>
<feature type="transmembrane region" description="Helical" evidence="3">
    <location>
        <begin position="383"/>
        <end position="404"/>
    </location>
</feature>
<evidence type="ECO:0000313" key="7">
    <source>
        <dbReference type="Proteomes" id="UP000683507"/>
    </source>
</evidence>
<feature type="domain" description="PPM-type phosphatase" evidence="5">
    <location>
        <begin position="462"/>
        <end position="683"/>
    </location>
</feature>
<keyword evidence="3" id="KW-0812">Transmembrane</keyword>
<dbReference type="InterPro" id="IPR036457">
    <property type="entry name" value="PPM-type-like_dom_sf"/>
</dbReference>
<dbReference type="KEGG" id="ptan:CRYO30217_00374"/>
<keyword evidence="2" id="KW-0175">Coiled coil</keyword>
<keyword evidence="4" id="KW-0732">Signal</keyword>
<evidence type="ECO:0000256" key="4">
    <source>
        <dbReference type="SAM" id="SignalP"/>
    </source>
</evidence>
<keyword evidence="3" id="KW-0472">Membrane</keyword>
<keyword evidence="1" id="KW-0378">Hydrolase</keyword>
<keyword evidence="3" id="KW-1133">Transmembrane helix</keyword>
<dbReference type="SUPFAM" id="SSF48452">
    <property type="entry name" value="TPR-like"/>
    <property type="match status" value="2"/>
</dbReference>
<dbReference type="PANTHER" id="PTHR43156:SF9">
    <property type="entry name" value="HAMP DOMAIN-CONTAINING PROTEIN"/>
    <property type="match status" value="1"/>
</dbReference>
<evidence type="ECO:0000313" key="6">
    <source>
        <dbReference type="EMBL" id="CAG5077405.1"/>
    </source>
</evidence>
<sequence>MKLRWTLLFLLGFSNVFIAQHATSNKLDSIYGQVEEGLDDKQLVTTLLGHVVNLRSSDDLTSAKVILDSVHNIAKTNKSLQFEYAKSLMDAAIIAKLEGNEESMVNNYQSAIDAYQSYKGYAPDSMIPKIEIQIAKCNNNVAQVFLAKEDYGIALDIYKGIVESIRDFGDTVFLSICYYNIAETFNEMENYDSAFHYMMISKKLEQQLNSDEGLAYAHDGLARIYNKEANYLKALQHLDSAQEFCEKIGDEFFRLNLISQRSEILEEIGGLSEAIEILELGLIKASQIGYKDFEVRTAKKLSELYEKVENYEKAFFYQGKYKDYLIQANNEETNKIVEEFKVQYESEQKDKEIEQLALQNKLKEEANKNLLEKRKAEASKTRIVYWSLGGGILMLLIIGLLLFIDSRRRKRINQFLKTNNESLARKNEQILHQSKLIGDSINYAQNIQRAILPTTVEMNDSFEDHFVFFLPKDVVSGDFYWMHKIPDSNKVLFSVADCTGHGVPGAFMSIVGHALLEKIAKQLNIYSPSKILNRLAFELQNTLKKGEGAVDDGMDIALVMVDYDSKTVHFAGARNPLVIISDNELTLLKGDRIDLGKQSEVDFQEATINFNKGDKLYMFTDGFPDQKGGEHGKKYYAIKLRHFFQQVSNESMSNQMALLRSEFECWKGTKEQVDDVLIVGVRL</sequence>
<evidence type="ECO:0000259" key="5">
    <source>
        <dbReference type="SMART" id="SM00331"/>
    </source>
</evidence>
<gene>
    <name evidence="6" type="ORF">CRYO30217_00374</name>
</gene>
<dbReference type="InterPro" id="IPR019734">
    <property type="entry name" value="TPR_rpt"/>
</dbReference>
<dbReference type="RefSeq" id="WP_258540610.1">
    <property type="nucleotide sequence ID" value="NZ_OU015584.1"/>
</dbReference>
<reference evidence="6" key="1">
    <citation type="submission" date="2021-04" db="EMBL/GenBank/DDBJ databases">
        <authorList>
            <person name="Rodrigo-Torres L."/>
            <person name="Arahal R. D."/>
            <person name="Lucena T."/>
        </authorList>
    </citation>
    <scope>NUCLEOTIDE SEQUENCE</scope>
    <source>
        <strain evidence="6">AS29M-1</strain>
    </source>
</reference>
<dbReference type="Proteomes" id="UP000683507">
    <property type="component" value="Chromosome"/>
</dbReference>
<dbReference type="PANTHER" id="PTHR43156">
    <property type="entry name" value="STAGE II SPORULATION PROTEIN E-RELATED"/>
    <property type="match status" value="1"/>
</dbReference>
<dbReference type="AlphaFoldDB" id="A0A916JJI3"/>
<dbReference type="InterPro" id="IPR052016">
    <property type="entry name" value="Bact_Sigma-Reg"/>
</dbReference>
<keyword evidence="7" id="KW-1185">Reference proteome</keyword>
<feature type="chain" id="PRO_5036857305" description="PPM-type phosphatase domain-containing protein" evidence="4">
    <location>
        <begin position="19"/>
        <end position="683"/>
    </location>
</feature>
<evidence type="ECO:0000256" key="3">
    <source>
        <dbReference type="SAM" id="Phobius"/>
    </source>
</evidence>
<dbReference type="Pfam" id="PF07228">
    <property type="entry name" value="SpoIIE"/>
    <property type="match status" value="1"/>
</dbReference>
<dbReference type="GO" id="GO:0016791">
    <property type="term" value="F:phosphatase activity"/>
    <property type="evidence" value="ECO:0007669"/>
    <property type="project" value="TreeGrafter"/>
</dbReference>
<evidence type="ECO:0000256" key="1">
    <source>
        <dbReference type="ARBA" id="ARBA00022801"/>
    </source>
</evidence>
<dbReference type="EMBL" id="OU015584">
    <property type="protein sequence ID" value="CAG5077405.1"/>
    <property type="molecule type" value="Genomic_DNA"/>
</dbReference>
<feature type="signal peptide" evidence="4">
    <location>
        <begin position="1"/>
        <end position="18"/>
    </location>
</feature>
<dbReference type="SMART" id="SM00331">
    <property type="entry name" value="PP2C_SIG"/>
    <property type="match status" value="1"/>
</dbReference>
<feature type="coiled-coil region" evidence="2">
    <location>
        <begin position="349"/>
        <end position="381"/>
    </location>
</feature>
<name>A0A916JJI3_9FLAO</name>
<accession>A0A916JJI3</accession>
<protein>
    <recommendedName>
        <fullName evidence="5">PPM-type phosphatase domain-containing protein</fullName>
    </recommendedName>
</protein>
<dbReference type="Gene3D" id="1.25.40.10">
    <property type="entry name" value="Tetratricopeptide repeat domain"/>
    <property type="match status" value="1"/>
</dbReference>
<dbReference type="InterPro" id="IPR011990">
    <property type="entry name" value="TPR-like_helical_dom_sf"/>
</dbReference>
<organism evidence="6 7">
    <name type="scientific">Parvicella tangerina</name>
    <dbReference type="NCBI Taxonomy" id="2829795"/>
    <lineage>
        <taxon>Bacteria</taxon>
        <taxon>Pseudomonadati</taxon>
        <taxon>Bacteroidota</taxon>
        <taxon>Flavobacteriia</taxon>
        <taxon>Flavobacteriales</taxon>
        <taxon>Parvicellaceae</taxon>
        <taxon>Parvicella</taxon>
    </lineage>
</organism>
<dbReference type="Gene3D" id="3.60.40.10">
    <property type="entry name" value="PPM-type phosphatase domain"/>
    <property type="match status" value="1"/>
</dbReference>
<evidence type="ECO:0000256" key="2">
    <source>
        <dbReference type="SAM" id="Coils"/>
    </source>
</evidence>